<comment type="cofactor">
    <cofactor evidence="1 9">
        <name>a divalent metal cation</name>
        <dbReference type="ChEBI" id="CHEBI:60240"/>
    </cofactor>
</comment>
<proteinExistence type="inferred from homology"/>
<dbReference type="GO" id="GO:0046872">
    <property type="term" value="F:metal ion binding"/>
    <property type="evidence" value="ECO:0007669"/>
    <property type="project" value="UniProtKB-KW"/>
</dbReference>
<evidence type="ECO:0000256" key="1">
    <source>
        <dbReference type="ARBA" id="ARBA00001968"/>
    </source>
</evidence>
<dbReference type="PANTHER" id="PTHR10853:SF0">
    <property type="entry name" value="PROTEIN PELOTA HOMOLOG"/>
    <property type="match status" value="1"/>
</dbReference>
<reference evidence="11" key="2">
    <citation type="journal article" date="2023" name="Int. J. Mol. Sci.">
        <title>De Novo Assembly and Annotation of 11 Diverse Shrub Willow (Salix) Genomes Reveals Novel Gene Organization in Sex-Linked Regions.</title>
        <authorList>
            <person name="Hyden B."/>
            <person name="Feng K."/>
            <person name="Yates T.B."/>
            <person name="Jawdy S."/>
            <person name="Cereghino C."/>
            <person name="Smart L.B."/>
            <person name="Muchero W."/>
        </authorList>
    </citation>
    <scope>NUCLEOTIDE SEQUENCE</scope>
    <source>
        <tissue evidence="11">Shoot tip</tissue>
    </source>
</reference>
<dbReference type="EMBL" id="JAPFFM010000020">
    <property type="protein sequence ID" value="KAJ6681404.1"/>
    <property type="molecule type" value="Genomic_DNA"/>
</dbReference>
<keyword evidence="12" id="KW-1185">Reference proteome</keyword>
<dbReference type="FunFam" id="2.30.30.870:FF:000002">
    <property type="entry name" value="Protein pelota homolog"/>
    <property type="match status" value="1"/>
</dbReference>
<name>A0A9Q0P4K1_9ROSI</name>
<dbReference type="Pfam" id="PF26356">
    <property type="entry name" value="Pelota_N"/>
    <property type="match status" value="1"/>
</dbReference>
<evidence type="ECO:0000313" key="12">
    <source>
        <dbReference type="Proteomes" id="UP001151752"/>
    </source>
</evidence>
<dbReference type="Gene3D" id="2.30.30.870">
    <property type="entry name" value="Pelota, domain A"/>
    <property type="match status" value="1"/>
</dbReference>
<reference evidence="11" key="1">
    <citation type="submission" date="2022-11" db="EMBL/GenBank/DDBJ databases">
        <authorList>
            <person name="Hyden B.L."/>
            <person name="Feng K."/>
            <person name="Yates T."/>
            <person name="Jawdy S."/>
            <person name="Smart L.B."/>
            <person name="Muchero W."/>
        </authorList>
    </citation>
    <scope>NUCLEOTIDE SEQUENCE</scope>
    <source>
        <tissue evidence="11">Shoot tip</tissue>
    </source>
</reference>
<evidence type="ECO:0000259" key="10">
    <source>
        <dbReference type="SMART" id="SM01194"/>
    </source>
</evidence>
<evidence type="ECO:0000256" key="2">
    <source>
        <dbReference type="ARBA" id="ARBA00004123"/>
    </source>
</evidence>
<dbReference type="Proteomes" id="UP001151752">
    <property type="component" value="Chromosome 5"/>
</dbReference>
<dbReference type="GO" id="GO:0070966">
    <property type="term" value="P:nuclear-transcribed mRNA catabolic process, no-go decay"/>
    <property type="evidence" value="ECO:0007669"/>
    <property type="project" value="InterPro"/>
</dbReference>
<dbReference type="SMART" id="SM01194">
    <property type="entry name" value="eRF1_1"/>
    <property type="match status" value="1"/>
</dbReference>
<dbReference type="InterPro" id="IPR004405">
    <property type="entry name" value="TF_pelota"/>
</dbReference>
<dbReference type="SUPFAM" id="SSF53137">
    <property type="entry name" value="Translational machinery components"/>
    <property type="match status" value="1"/>
</dbReference>
<dbReference type="GO" id="GO:0070481">
    <property type="term" value="P:nuclear-transcribed mRNA catabolic process, non-stop decay"/>
    <property type="evidence" value="ECO:0007669"/>
    <property type="project" value="InterPro"/>
</dbReference>
<dbReference type="InterPro" id="IPR029064">
    <property type="entry name" value="Ribosomal_eL30-like_sf"/>
</dbReference>
<dbReference type="InterPro" id="IPR038069">
    <property type="entry name" value="Pelota/DOM34_N"/>
</dbReference>
<comment type="function">
    <text evidence="8">Component of the Pelota-HBS1L complex, a complex that recognizes stalled ribosomes and triggers the No-Go Decay (NGD) pathway. In the Pelota-HBS1L complex, pelo recognizes ribosomes stalled at the 3' end of an mRNA and engages stalled ribosomes by destabilizing mRNA in the mRNA channel. Following ribosome-binding, the Pelota-HBS1L complex promotes the disassembly of stalled ribosomes, followed by degradation of damaged mRNAs as part of the NGD pathway.</text>
</comment>
<dbReference type="SUPFAM" id="SSF159065">
    <property type="entry name" value="Dom34/Pelota N-terminal domain-like"/>
    <property type="match status" value="1"/>
</dbReference>
<keyword evidence="6 9" id="KW-0479">Metal-binding</keyword>
<comment type="caution">
    <text evidence="11">The sequence shown here is derived from an EMBL/GenBank/DDBJ whole genome shotgun (WGS) entry which is preliminary data.</text>
</comment>
<dbReference type="EMBL" id="JAPFFM010000020">
    <property type="protein sequence ID" value="KAJ6681403.1"/>
    <property type="molecule type" value="Genomic_DNA"/>
</dbReference>
<dbReference type="Gene3D" id="3.30.420.60">
    <property type="entry name" value="eRF1 domain 2"/>
    <property type="match status" value="1"/>
</dbReference>
<dbReference type="InterPro" id="IPR005141">
    <property type="entry name" value="eRF1_2"/>
</dbReference>
<dbReference type="PANTHER" id="PTHR10853">
    <property type="entry name" value="PELOTA"/>
    <property type="match status" value="1"/>
</dbReference>
<dbReference type="GO" id="GO:0005737">
    <property type="term" value="C:cytoplasm"/>
    <property type="evidence" value="ECO:0007669"/>
    <property type="project" value="UniProtKB-SubCell"/>
</dbReference>
<dbReference type="InterPro" id="IPR042226">
    <property type="entry name" value="eFR1_2_sf"/>
</dbReference>
<dbReference type="Pfam" id="PF03465">
    <property type="entry name" value="eRF1_3"/>
    <property type="match status" value="1"/>
</dbReference>
<dbReference type="GO" id="GO:0005634">
    <property type="term" value="C:nucleus"/>
    <property type="evidence" value="ECO:0007669"/>
    <property type="project" value="UniProtKB-SubCell"/>
</dbReference>
<dbReference type="GO" id="GO:0071025">
    <property type="term" value="P:RNA surveillance"/>
    <property type="evidence" value="ECO:0007669"/>
    <property type="project" value="InterPro"/>
</dbReference>
<evidence type="ECO:0000256" key="9">
    <source>
        <dbReference type="RuleBase" id="RU362019"/>
    </source>
</evidence>
<organism evidence="11 12">
    <name type="scientific">Salix koriyanagi</name>
    <dbReference type="NCBI Taxonomy" id="2511006"/>
    <lineage>
        <taxon>Eukaryota</taxon>
        <taxon>Viridiplantae</taxon>
        <taxon>Streptophyta</taxon>
        <taxon>Embryophyta</taxon>
        <taxon>Tracheophyta</taxon>
        <taxon>Spermatophyta</taxon>
        <taxon>Magnoliopsida</taxon>
        <taxon>eudicotyledons</taxon>
        <taxon>Gunneridae</taxon>
        <taxon>Pentapetalae</taxon>
        <taxon>rosids</taxon>
        <taxon>fabids</taxon>
        <taxon>Malpighiales</taxon>
        <taxon>Salicaceae</taxon>
        <taxon>Saliceae</taxon>
        <taxon>Salix</taxon>
    </lineage>
</organism>
<dbReference type="InterPro" id="IPR005142">
    <property type="entry name" value="eRF1_3"/>
</dbReference>
<evidence type="ECO:0000256" key="3">
    <source>
        <dbReference type="ARBA" id="ARBA00004496"/>
    </source>
</evidence>
<sequence length="377" mass="42326">MKINRRDLVPDGPGSVKMTPVDADDLWFVYNLIANGDSVMAVTVRKVLRETATGRDAERVKLKLEIKVEAIEYDKVGSVLRIRGKNVLENEHVKIGAFHTLEIELHRPFVLRKELWDSLALDVLKQASDPAASADLAVVLMQEGLAHILLVGRSMTTTRAKIETSIPRKHGPAIAGYEGALNKFFEHVLQAFLKHVDFNVVRCAVIASPGFTKDQFHRHLLLEAERRQLRPIIENKSHIVLVHTSSGYKHSLREVLDAPNVMNMIKDTKAAQEVRVLKDFFDMLSNDPDRACYGPKHVEVAHERMAVQTLLITDELFRNADIPMRKKYVDLVNSVKSSGGTVHIFSSMHVSGEQLAQLTGVAAILRFPLPELEDIEM</sequence>
<feature type="domain" description="eRF1/Pelota-like N-terminal" evidence="10">
    <location>
        <begin position="1"/>
        <end position="129"/>
    </location>
</feature>
<evidence type="ECO:0000256" key="6">
    <source>
        <dbReference type="ARBA" id="ARBA00022723"/>
    </source>
</evidence>
<dbReference type="AlphaFoldDB" id="A0A9Q0P4K1"/>
<evidence type="ECO:0000313" key="11">
    <source>
        <dbReference type="EMBL" id="KAJ6681403.1"/>
    </source>
</evidence>
<dbReference type="InterPro" id="IPR058547">
    <property type="entry name" value="Pelota_N"/>
</dbReference>
<dbReference type="GO" id="GO:0070651">
    <property type="term" value="P:nonfunctional rRNA decay"/>
    <property type="evidence" value="ECO:0007669"/>
    <property type="project" value="TreeGrafter"/>
</dbReference>
<dbReference type="FunFam" id="3.30.1330.30:FF:000008">
    <property type="entry name" value="Protein pelota homolog"/>
    <property type="match status" value="1"/>
</dbReference>
<evidence type="ECO:0000256" key="4">
    <source>
        <dbReference type="ARBA" id="ARBA00009504"/>
    </source>
</evidence>
<keyword evidence="5 9" id="KW-0963">Cytoplasm</keyword>
<dbReference type="SUPFAM" id="SSF55315">
    <property type="entry name" value="L30e-like"/>
    <property type="match status" value="1"/>
</dbReference>
<comment type="subcellular location">
    <subcellularLocation>
        <location evidence="3 9">Cytoplasm</location>
    </subcellularLocation>
    <subcellularLocation>
        <location evidence="2">Nucleus</location>
    </subcellularLocation>
</comment>
<evidence type="ECO:0000256" key="5">
    <source>
        <dbReference type="ARBA" id="ARBA00022490"/>
    </source>
</evidence>
<accession>A0A9Q0P4K1</accession>
<protein>
    <recommendedName>
        <fullName evidence="9">Protein pelota homolog</fullName>
    </recommendedName>
</protein>
<dbReference type="NCBIfam" id="TIGR00111">
    <property type="entry name" value="pelota"/>
    <property type="match status" value="1"/>
</dbReference>
<dbReference type="Gene3D" id="3.30.1330.30">
    <property type="match status" value="1"/>
</dbReference>
<dbReference type="GO" id="GO:0032790">
    <property type="term" value="P:ribosome disassembly"/>
    <property type="evidence" value="ECO:0007669"/>
    <property type="project" value="TreeGrafter"/>
</dbReference>
<comment type="similarity">
    <text evidence="4 9">Belongs to the eukaryotic release factor 1 family. Pelota subfamily.</text>
</comment>
<gene>
    <name evidence="11" type="ORF">OIU74_019813</name>
</gene>
<dbReference type="FunFam" id="3.30.420.60:FF:000002">
    <property type="entry name" value="Protein pelota homolog"/>
    <property type="match status" value="1"/>
</dbReference>
<evidence type="ECO:0000256" key="7">
    <source>
        <dbReference type="ARBA" id="ARBA00023242"/>
    </source>
</evidence>
<dbReference type="InterPro" id="IPR005140">
    <property type="entry name" value="eRF1_Pelota-like_N"/>
</dbReference>
<keyword evidence="7" id="KW-0539">Nucleus</keyword>
<evidence type="ECO:0000256" key="8">
    <source>
        <dbReference type="ARBA" id="ARBA00054141"/>
    </source>
</evidence>
<dbReference type="Pfam" id="PF03464">
    <property type="entry name" value="eRF1_2"/>
    <property type="match status" value="1"/>
</dbReference>